<dbReference type="PROSITE" id="PS50075">
    <property type="entry name" value="CARRIER"/>
    <property type="match status" value="1"/>
</dbReference>
<dbReference type="Pfam" id="PF13561">
    <property type="entry name" value="adh_short_C2"/>
    <property type="match status" value="1"/>
</dbReference>
<dbReference type="GO" id="GO:0141148">
    <property type="term" value="F:enoyl-[acyl-carrier-protein] reductase (NADPH) activity"/>
    <property type="evidence" value="ECO:0007669"/>
    <property type="project" value="UniProtKB-EC"/>
</dbReference>
<dbReference type="OrthoDB" id="9803333at2"/>
<evidence type="ECO:0000256" key="2">
    <source>
        <dbReference type="SAM" id="MobiDB-lite"/>
    </source>
</evidence>
<dbReference type="InterPro" id="IPR036291">
    <property type="entry name" value="NAD(P)-bd_dom_sf"/>
</dbReference>
<evidence type="ECO:0000259" key="3">
    <source>
        <dbReference type="PROSITE" id="PS50075"/>
    </source>
</evidence>
<feature type="compositionally biased region" description="Low complexity" evidence="2">
    <location>
        <begin position="105"/>
        <end position="114"/>
    </location>
</feature>
<protein>
    <submittedName>
        <fullName evidence="4">Enoyl-[acyl-carrier-protein] reductase [NADPH] FabL</fullName>
        <ecNumber evidence="4">1.3.1.104</ecNumber>
    </submittedName>
</protein>
<keyword evidence="4" id="KW-0560">Oxidoreductase</keyword>
<evidence type="ECO:0000313" key="5">
    <source>
        <dbReference type="Proteomes" id="UP000317421"/>
    </source>
</evidence>
<dbReference type="Pfam" id="PF00550">
    <property type="entry name" value="PP-binding"/>
    <property type="match status" value="1"/>
</dbReference>
<dbReference type="Gene3D" id="3.40.50.720">
    <property type="entry name" value="NAD(P)-binding Rossmann-like Domain"/>
    <property type="match status" value="1"/>
</dbReference>
<dbReference type="PANTHER" id="PTHR42879">
    <property type="entry name" value="3-OXOACYL-(ACYL-CARRIER-PROTEIN) REDUCTASE"/>
    <property type="match status" value="1"/>
</dbReference>
<dbReference type="InterPro" id="IPR002347">
    <property type="entry name" value="SDR_fam"/>
</dbReference>
<feature type="compositionally biased region" description="Low complexity" evidence="2">
    <location>
        <begin position="82"/>
        <end position="97"/>
    </location>
</feature>
<feature type="region of interest" description="Disordered" evidence="2">
    <location>
        <begin position="82"/>
        <end position="174"/>
    </location>
</feature>
<dbReference type="Proteomes" id="UP000317421">
    <property type="component" value="Unassembled WGS sequence"/>
</dbReference>
<gene>
    <name evidence="4" type="primary">fabL</name>
    <name evidence="4" type="ORF">Pla108_41000</name>
</gene>
<dbReference type="EC" id="1.3.1.104" evidence="4"/>
<evidence type="ECO:0000313" key="4">
    <source>
        <dbReference type="EMBL" id="TWT92474.1"/>
    </source>
</evidence>
<dbReference type="InterPro" id="IPR036736">
    <property type="entry name" value="ACP-like_sf"/>
</dbReference>
<comment type="similarity">
    <text evidence="1">Belongs to the short-chain dehydrogenases/reductases (SDR) family.</text>
</comment>
<keyword evidence="5" id="KW-1185">Reference proteome</keyword>
<evidence type="ECO:0000256" key="1">
    <source>
        <dbReference type="ARBA" id="ARBA00006484"/>
    </source>
</evidence>
<accession>A0A5C5ZXU5</accession>
<name>A0A5C5ZXU5_9BACT</name>
<organism evidence="4 5">
    <name type="scientific">Botrimarina colliarenosi</name>
    <dbReference type="NCBI Taxonomy" id="2528001"/>
    <lineage>
        <taxon>Bacteria</taxon>
        <taxon>Pseudomonadati</taxon>
        <taxon>Planctomycetota</taxon>
        <taxon>Planctomycetia</taxon>
        <taxon>Pirellulales</taxon>
        <taxon>Lacipirellulaceae</taxon>
        <taxon>Botrimarina</taxon>
    </lineage>
</organism>
<dbReference type="EMBL" id="SJPR01000010">
    <property type="protein sequence ID" value="TWT92474.1"/>
    <property type="molecule type" value="Genomic_DNA"/>
</dbReference>
<dbReference type="SUPFAM" id="SSF51735">
    <property type="entry name" value="NAD(P)-binding Rossmann-fold domains"/>
    <property type="match status" value="1"/>
</dbReference>
<reference evidence="4 5" key="1">
    <citation type="submission" date="2019-02" db="EMBL/GenBank/DDBJ databases">
        <title>Deep-cultivation of Planctomycetes and their phenomic and genomic characterization uncovers novel biology.</title>
        <authorList>
            <person name="Wiegand S."/>
            <person name="Jogler M."/>
            <person name="Boedeker C."/>
            <person name="Pinto D."/>
            <person name="Vollmers J."/>
            <person name="Rivas-Marin E."/>
            <person name="Kohn T."/>
            <person name="Peeters S.H."/>
            <person name="Heuer A."/>
            <person name="Rast P."/>
            <person name="Oberbeckmann S."/>
            <person name="Bunk B."/>
            <person name="Jeske O."/>
            <person name="Meyerdierks A."/>
            <person name="Storesund J.E."/>
            <person name="Kallscheuer N."/>
            <person name="Luecker S."/>
            <person name="Lage O.M."/>
            <person name="Pohl T."/>
            <person name="Merkel B.J."/>
            <person name="Hornburger P."/>
            <person name="Mueller R.-W."/>
            <person name="Bruemmer F."/>
            <person name="Labrenz M."/>
            <person name="Spormann A.M."/>
            <person name="Op Den Camp H."/>
            <person name="Overmann J."/>
            <person name="Amann R."/>
            <person name="Jetten M.S.M."/>
            <person name="Mascher T."/>
            <person name="Medema M.H."/>
            <person name="Devos D.P."/>
            <person name="Kaster A.-K."/>
            <person name="Ovreas L."/>
            <person name="Rohde M."/>
            <person name="Galperin M.Y."/>
            <person name="Jogler C."/>
        </authorList>
    </citation>
    <scope>NUCLEOTIDE SEQUENCE [LARGE SCALE GENOMIC DNA]</scope>
    <source>
        <strain evidence="4 5">Pla108</strain>
    </source>
</reference>
<dbReference type="Gene3D" id="1.10.1200.10">
    <property type="entry name" value="ACP-like"/>
    <property type="match status" value="1"/>
</dbReference>
<dbReference type="AlphaFoldDB" id="A0A5C5ZXU5"/>
<proteinExistence type="inferred from homology"/>
<dbReference type="SUPFAM" id="SSF47336">
    <property type="entry name" value="ACP-like"/>
    <property type="match status" value="1"/>
</dbReference>
<feature type="domain" description="Carrier" evidence="3">
    <location>
        <begin position="3"/>
        <end position="79"/>
    </location>
</feature>
<sequence length="446" mass="46458">MMQDTLSRVVDCLAATTRYPKRLLTPDADLETDLGIDSVKLVEVIIALADEFSIAIQNEQRDASVRTVQQLADWVEGFLGAEGAPPEAAPPVATTPTPAAPPAKAPAEPVQPVARSNGHDGAQNRFDSAAPAVGRPHVSVNDGAVNGGSAPRPVAQTSGTPAWGTPPPAQNGGQTKPLAGRIALVTGSGRGVGKTIARFLAQRGATVIVNSFHSRDQGDATAEEIRAAGGSATHIWGSVANPAHVESLFEQIEATYGGLDILVCNASDGRIGSFMDLTSEDWDRAFRTNVSGHHHCAVKAARLMRARGGGSMVTLSAVGAHQYIDGLGAQGIVKASVESLTRYLACELGGFGIRVNCVSGGPVYGDLIEKFPEARAKQDYWESIIPDGQLCNPLELAETIAFLVSDAARGINGAVWMVDHGFSATADGQRARRVAPALASAPPAMV</sequence>
<dbReference type="InterPro" id="IPR050259">
    <property type="entry name" value="SDR"/>
</dbReference>
<dbReference type="PRINTS" id="PR00081">
    <property type="entry name" value="GDHRDH"/>
</dbReference>
<dbReference type="FunFam" id="3.40.50.720:FF:000084">
    <property type="entry name" value="Short-chain dehydrogenase reductase"/>
    <property type="match status" value="1"/>
</dbReference>
<dbReference type="InterPro" id="IPR009081">
    <property type="entry name" value="PP-bd_ACP"/>
</dbReference>
<comment type="caution">
    <text evidence="4">The sequence shown here is derived from an EMBL/GenBank/DDBJ whole genome shotgun (WGS) entry which is preliminary data.</text>
</comment>